<organism evidence="2">
    <name type="scientific">uncultured Nocardioidaceae bacterium</name>
    <dbReference type="NCBI Taxonomy" id="253824"/>
    <lineage>
        <taxon>Bacteria</taxon>
        <taxon>Bacillati</taxon>
        <taxon>Actinomycetota</taxon>
        <taxon>Actinomycetes</taxon>
        <taxon>Propionibacteriales</taxon>
        <taxon>Nocardioidaceae</taxon>
        <taxon>environmental samples</taxon>
    </lineage>
</organism>
<protein>
    <submittedName>
        <fullName evidence="2">Uncharacterized protein</fullName>
    </submittedName>
</protein>
<dbReference type="AlphaFoldDB" id="A0A6J4M5X8"/>
<feature type="region of interest" description="Disordered" evidence="1">
    <location>
        <begin position="1"/>
        <end position="23"/>
    </location>
</feature>
<sequence length="53" mass="5463">MSMVSSRVSATVDEDGQPRVGCGRAGAKPGAMLLCDRHAHRCPSGIGGSHVRT</sequence>
<reference evidence="2" key="1">
    <citation type="submission" date="2020-02" db="EMBL/GenBank/DDBJ databases">
        <authorList>
            <person name="Meier V. D."/>
        </authorList>
    </citation>
    <scope>NUCLEOTIDE SEQUENCE</scope>
    <source>
        <strain evidence="2">AVDCRST_MAG46</strain>
    </source>
</reference>
<name>A0A6J4M5X8_9ACTN</name>
<accession>A0A6J4M5X8</accession>
<evidence type="ECO:0000256" key="1">
    <source>
        <dbReference type="SAM" id="MobiDB-lite"/>
    </source>
</evidence>
<dbReference type="EMBL" id="CADCUD010000174">
    <property type="protein sequence ID" value="CAA9350775.1"/>
    <property type="molecule type" value="Genomic_DNA"/>
</dbReference>
<evidence type="ECO:0000313" key="2">
    <source>
        <dbReference type="EMBL" id="CAA9350775.1"/>
    </source>
</evidence>
<gene>
    <name evidence="2" type="ORF">AVDCRST_MAG46-2581</name>
</gene>
<proteinExistence type="predicted"/>